<sequence>MFGYVSEPPGKRFSDSRSKQIAAGVIVGICTVGWAAPALAYRPFDGTDAAVADLGEVEIEFQPAGAISAGATKPLSEAVFNYGFADRWELVLQGTAQVLPEAAGPLSVSNGAFLKYVLVPGVLQGKQGPSVATEFGPLLPPAGGSGVGFSWTGIVSQRWEWGTIHLNTATNLTPDQHGELFFDAIIEGPNQWKVRPVFEFYSDSVINQQQTYSALAGAIWQVNDKLSFDAAFRHALVNGHAVNEIRAGLTFAFKVEKDATSAKPGVTFGNWGLSR</sequence>
<name>A0A1M5JZ17_9BRAD</name>
<protein>
    <recommendedName>
        <fullName evidence="4">MetA-pathway of phenol degradation</fullName>
    </recommendedName>
</protein>
<proteinExistence type="predicted"/>
<evidence type="ECO:0008006" key="4">
    <source>
        <dbReference type="Google" id="ProtNLM"/>
    </source>
</evidence>
<reference evidence="2 3" key="1">
    <citation type="submission" date="2016-11" db="EMBL/GenBank/DDBJ databases">
        <authorList>
            <person name="Jaros S."/>
            <person name="Januszkiewicz K."/>
            <person name="Wedrychowicz H."/>
        </authorList>
    </citation>
    <scope>NUCLEOTIDE SEQUENCE [LARGE SCALE GENOMIC DNA]</scope>
    <source>
        <strain evidence="2 3">GAS138</strain>
    </source>
</reference>
<gene>
    <name evidence="2" type="ORF">SAMN05443248_1623</name>
</gene>
<organism evidence="2 3">
    <name type="scientific">Bradyrhizobium erythrophlei</name>
    <dbReference type="NCBI Taxonomy" id="1437360"/>
    <lineage>
        <taxon>Bacteria</taxon>
        <taxon>Pseudomonadati</taxon>
        <taxon>Pseudomonadota</taxon>
        <taxon>Alphaproteobacteria</taxon>
        <taxon>Hyphomicrobiales</taxon>
        <taxon>Nitrobacteraceae</taxon>
        <taxon>Bradyrhizobium</taxon>
    </lineage>
</organism>
<keyword evidence="1" id="KW-0812">Transmembrane</keyword>
<evidence type="ECO:0000313" key="3">
    <source>
        <dbReference type="Proteomes" id="UP000189796"/>
    </source>
</evidence>
<dbReference type="RefSeq" id="WP_079600776.1">
    <property type="nucleotide sequence ID" value="NZ_LT670817.1"/>
</dbReference>
<dbReference type="Proteomes" id="UP000189796">
    <property type="component" value="Chromosome I"/>
</dbReference>
<dbReference type="AlphaFoldDB" id="A0A1M5JZ17"/>
<feature type="transmembrane region" description="Helical" evidence="1">
    <location>
        <begin position="21"/>
        <end position="41"/>
    </location>
</feature>
<keyword evidence="1" id="KW-0472">Membrane</keyword>
<accession>A0A1M5JZ17</accession>
<evidence type="ECO:0000256" key="1">
    <source>
        <dbReference type="SAM" id="Phobius"/>
    </source>
</evidence>
<keyword evidence="1" id="KW-1133">Transmembrane helix</keyword>
<dbReference type="EMBL" id="LT670817">
    <property type="protein sequence ID" value="SHG45758.1"/>
    <property type="molecule type" value="Genomic_DNA"/>
</dbReference>
<evidence type="ECO:0000313" key="2">
    <source>
        <dbReference type="EMBL" id="SHG45758.1"/>
    </source>
</evidence>